<protein>
    <submittedName>
        <fullName evidence="3">Transcriptional regulator with XRE-family HTH domain</fullName>
    </submittedName>
</protein>
<dbReference type="Pfam" id="PF01381">
    <property type="entry name" value="HTH_3"/>
    <property type="match status" value="1"/>
</dbReference>
<evidence type="ECO:0000256" key="1">
    <source>
        <dbReference type="ARBA" id="ARBA00023125"/>
    </source>
</evidence>
<dbReference type="PANTHER" id="PTHR46558:SF4">
    <property type="entry name" value="DNA-BIDING PHAGE PROTEIN"/>
    <property type="match status" value="1"/>
</dbReference>
<evidence type="ECO:0000313" key="3">
    <source>
        <dbReference type="EMBL" id="MCW2309682.1"/>
    </source>
</evidence>
<keyword evidence="1" id="KW-0238">DNA-binding</keyword>
<dbReference type="SUPFAM" id="SSF47413">
    <property type="entry name" value="lambda repressor-like DNA-binding domains"/>
    <property type="match status" value="1"/>
</dbReference>
<sequence>MTTKQPNAIDVQVGHNIRKIRNVKGMSQEKLGEHLGVSFQQVQKYEKGTNRVSSSKLVSIARALDTDIATLFDGVEGIGLDTPLLSLILTSIIDRSGGRQLLAAYDAMTIPEREGLERVAQAIMEARTLIADNGTPATAAA</sequence>
<dbReference type="PROSITE" id="PS50943">
    <property type="entry name" value="HTH_CROC1"/>
    <property type="match status" value="1"/>
</dbReference>
<dbReference type="SMART" id="SM00530">
    <property type="entry name" value="HTH_XRE"/>
    <property type="match status" value="1"/>
</dbReference>
<feature type="domain" description="HTH cro/C1-type" evidence="2">
    <location>
        <begin position="17"/>
        <end position="71"/>
    </location>
</feature>
<name>A0ABT3HH09_9HYPH</name>
<dbReference type="PANTHER" id="PTHR46558">
    <property type="entry name" value="TRACRIPTIONAL REGULATORY PROTEIN-RELATED-RELATED"/>
    <property type="match status" value="1"/>
</dbReference>
<evidence type="ECO:0000313" key="4">
    <source>
        <dbReference type="Proteomes" id="UP001209755"/>
    </source>
</evidence>
<gene>
    <name evidence="3" type="ORF">M2319_004041</name>
</gene>
<dbReference type="EMBL" id="JAOQNS010000014">
    <property type="protein sequence ID" value="MCW2309682.1"/>
    <property type="molecule type" value="Genomic_DNA"/>
</dbReference>
<evidence type="ECO:0000259" key="2">
    <source>
        <dbReference type="PROSITE" id="PS50943"/>
    </source>
</evidence>
<dbReference type="InterPro" id="IPR010982">
    <property type="entry name" value="Lambda_DNA-bd_dom_sf"/>
</dbReference>
<dbReference type="CDD" id="cd00093">
    <property type="entry name" value="HTH_XRE"/>
    <property type="match status" value="1"/>
</dbReference>
<dbReference type="InterPro" id="IPR001387">
    <property type="entry name" value="Cro/C1-type_HTH"/>
</dbReference>
<reference evidence="4" key="1">
    <citation type="submission" date="2023-07" db="EMBL/GenBank/DDBJ databases">
        <title>Genome sequencing of Purple Non-Sulfur Bacteria from various extreme environments.</title>
        <authorList>
            <person name="Mayer M."/>
        </authorList>
    </citation>
    <scope>NUCLEOTIDE SEQUENCE [LARGE SCALE GENOMIC DNA]</scope>
    <source>
        <strain evidence="4">DSM 17935</strain>
    </source>
</reference>
<dbReference type="Gene3D" id="1.10.260.40">
    <property type="entry name" value="lambda repressor-like DNA-binding domains"/>
    <property type="match status" value="1"/>
</dbReference>
<keyword evidence="4" id="KW-1185">Reference proteome</keyword>
<dbReference type="RefSeq" id="WP_264603262.1">
    <property type="nucleotide sequence ID" value="NZ_JAOQNS010000014.1"/>
</dbReference>
<organism evidence="3 4">
    <name type="scientific">Rhodobium gokarnense</name>
    <dbReference type="NCBI Taxonomy" id="364296"/>
    <lineage>
        <taxon>Bacteria</taxon>
        <taxon>Pseudomonadati</taxon>
        <taxon>Pseudomonadota</taxon>
        <taxon>Alphaproteobacteria</taxon>
        <taxon>Hyphomicrobiales</taxon>
        <taxon>Rhodobiaceae</taxon>
        <taxon>Rhodobium</taxon>
    </lineage>
</organism>
<comment type="caution">
    <text evidence="3">The sequence shown here is derived from an EMBL/GenBank/DDBJ whole genome shotgun (WGS) entry which is preliminary data.</text>
</comment>
<dbReference type="Proteomes" id="UP001209755">
    <property type="component" value="Unassembled WGS sequence"/>
</dbReference>
<accession>A0ABT3HH09</accession>
<proteinExistence type="predicted"/>